<evidence type="ECO:0000313" key="4">
    <source>
        <dbReference type="Proteomes" id="UP000004968"/>
    </source>
</evidence>
<feature type="domain" description="HTH cro/C1-type" evidence="2">
    <location>
        <begin position="12"/>
        <end position="66"/>
    </location>
</feature>
<gene>
    <name evidence="3" type="ORF">CLOSTHATH_00510</name>
</gene>
<dbReference type="Gene3D" id="1.10.260.40">
    <property type="entry name" value="lambda repressor-like DNA-binding domains"/>
    <property type="match status" value="1"/>
</dbReference>
<dbReference type="SMART" id="SM00530">
    <property type="entry name" value="HTH_XRE"/>
    <property type="match status" value="1"/>
</dbReference>
<dbReference type="AlphaFoldDB" id="D3AA89"/>
<dbReference type="Proteomes" id="UP000004968">
    <property type="component" value="Unassembled WGS sequence"/>
</dbReference>
<dbReference type="Pfam" id="PF01381">
    <property type="entry name" value="HTH_3"/>
    <property type="match status" value="1"/>
</dbReference>
<dbReference type="PROSITE" id="PS50943">
    <property type="entry name" value="HTH_CROC1"/>
    <property type="match status" value="1"/>
</dbReference>
<dbReference type="InterPro" id="IPR010982">
    <property type="entry name" value="Lambda_DNA-bd_dom_sf"/>
</dbReference>
<evidence type="ECO:0000259" key="2">
    <source>
        <dbReference type="PROSITE" id="PS50943"/>
    </source>
</evidence>
<dbReference type="PANTHER" id="PTHR46558:SF4">
    <property type="entry name" value="DNA-BIDING PHAGE PROTEIN"/>
    <property type="match status" value="1"/>
</dbReference>
<dbReference type="CDD" id="cd00093">
    <property type="entry name" value="HTH_XRE"/>
    <property type="match status" value="1"/>
</dbReference>
<dbReference type="SUPFAM" id="SSF47413">
    <property type="entry name" value="lambda repressor-like DNA-binding domains"/>
    <property type="match status" value="1"/>
</dbReference>
<name>D3AA89_9FIRM</name>
<sequence length="73" mass="8038">MRKVAEVIQISLAAARVNAKLTQEEVANMMKIGKRTVINWEKGVAMPSFADLNMLSNIYGIPVDNIFLSAKST</sequence>
<protein>
    <submittedName>
        <fullName evidence="3">DNA-binding helix-turn-helix protein</fullName>
    </submittedName>
</protein>
<comment type="caution">
    <text evidence="3">The sequence shown here is derived from an EMBL/GenBank/DDBJ whole genome shotgun (WGS) entry which is preliminary data.</text>
</comment>
<dbReference type="HOGENOM" id="CLU_066192_49_3_9"/>
<organism evidence="3 4">
    <name type="scientific">Hungatella hathewayi DSM 13479</name>
    <dbReference type="NCBI Taxonomy" id="566550"/>
    <lineage>
        <taxon>Bacteria</taxon>
        <taxon>Bacillati</taxon>
        <taxon>Bacillota</taxon>
        <taxon>Clostridia</taxon>
        <taxon>Lachnospirales</taxon>
        <taxon>Lachnospiraceae</taxon>
        <taxon>Hungatella</taxon>
    </lineage>
</organism>
<dbReference type="EMBL" id="ACIO01000031">
    <property type="protein sequence ID" value="EFD01267.1"/>
    <property type="molecule type" value="Genomic_DNA"/>
</dbReference>
<evidence type="ECO:0000256" key="1">
    <source>
        <dbReference type="ARBA" id="ARBA00023125"/>
    </source>
</evidence>
<dbReference type="GO" id="GO:0003677">
    <property type="term" value="F:DNA binding"/>
    <property type="evidence" value="ECO:0007669"/>
    <property type="project" value="UniProtKB-KW"/>
</dbReference>
<keyword evidence="1 3" id="KW-0238">DNA-binding</keyword>
<dbReference type="PANTHER" id="PTHR46558">
    <property type="entry name" value="TRACRIPTIONAL REGULATORY PROTEIN-RELATED-RELATED"/>
    <property type="match status" value="1"/>
</dbReference>
<proteinExistence type="predicted"/>
<evidence type="ECO:0000313" key="3">
    <source>
        <dbReference type="EMBL" id="EFD01267.1"/>
    </source>
</evidence>
<reference evidence="3 4" key="1">
    <citation type="submission" date="2010-01" db="EMBL/GenBank/DDBJ databases">
        <authorList>
            <person name="Weinstock G."/>
            <person name="Sodergren E."/>
            <person name="Clifton S."/>
            <person name="Fulton L."/>
            <person name="Fulton B."/>
            <person name="Courtney L."/>
            <person name="Fronick C."/>
            <person name="Harrison M."/>
            <person name="Strong C."/>
            <person name="Farmer C."/>
            <person name="Delahaunty K."/>
            <person name="Markovic C."/>
            <person name="Hall O."/>
            <person name="Minx P."/>
            <person name="Tomlinson C."/>
            <person name="Mitreva M."/>
            <person name="Nelson J."/>
            <person name="Hou S."/>
            <person name="Wollam A."/>
            <person name="Pepin K.H."/>
            <person name="Johnson M."/>
            <person name="Bhonagiri V."/>
            <person name="Nash W.E."/>
            <person name="Warren W."/>
            <person name="Chinwalla A."/>
            <person name="Mardis E.R."/>
            <person name="Wilson R.K."/>
        </authorList>
    </citation>
    <scope>NUCLEOTIDE SEQUENCE [LARGE SCALE GENOMIC DNA]</scope>
    <source>
        <strain evidence="3 4">DSM 13479</strain>
    </source>
</reference>
<accession>D3AA89</accession>
<dbReference type="InterPro" id="IPR001387">
    <property type="entry name" value="Cro/C1-type_HTH"/>
</dbReference>